<gene>
    <name evidence="1" type="ORF">NOF55_08450</name>
</gene>
<proteinExistence type="predicted"/>
<accession>A0AAE3SVM4</accession>
<keyword evidence="2" id="KW-1185">Reference proteome</keyword>
<sequence>MEIADNRVDAHVFQIGRRTKPGVVMIGSSAATVFSRHAGQDGIRRQTGAPDFR</sequence>
<organism evidence="1 2">
    <name type="scientific">Ectorhizobium quercum</name>
    <dbReference type="NCBI Taxonomy" id="2965071"/>
    <lineage>
        <taxon>Bacteria</taxon>
        <taxon>Pseudomonadati</taxon>
        <taxon>Pseudomonadota</taxon>
        <taxon>Alphaproteobacteria</taxon>
        <taxon>Hyphomicrobiales</taxon>
        <taxon>Rhizobiaceae</taxon>
        <taxon>Ectorhizobium</taxon>
    </lineage>
</organism>
<dbReference type="RefSeq" id="WP_306410900.1">
    <property type="nucleotide sequence ID" value="NZ_JANFPI010000002.1"/>
</dbReference>
<dbReference type="Proteomes" id="UP001208771">
    <property type="component" value="Unassembled WGS sequence"/>
</dbReference>
<comment type="caution">
    <text evidence="1">The sequence shown here is derived from an EMBL/GenBank/DDBJ whole genome shotgun (WGS) entry which is preliminary data.</text>
</comment>
<evidence type="ECO:0000313" key="1">
    <source>
        <dbReference type="EMBL" id="MCX8997134.1"/>
    </source>
</evidence>
<name>A0AAE3SVM4_9HYPH</name>
<reference evidence="1" key="1">
    <citation type="submission" date="2022-07" db="EMBL/GenBank/DDBJ databases">
        <title>Ectorhizobium quercum gen.nov., sp. nov.</title>
        <authorList>
            <person name="Ma T."/>
            <person name="Li Y."/>
        </authorList>
    </citation>
    <scope>NUCLEOTIDE SEQUENCE</scope>
    <source>
        <strain evidence="1">BDR2-2</strain>
    </source>
</reference>
<dbReference type="EMBL" id="JANFPI010000002">
    <property type="protein sequence ID" value="MCX8997134.1"/>
    <property type="molecule type" value="Genomic_DNA"/>
</dbReference>
<protein>
    <submittedName>
        <fullName evidence="1">Uncharacterized protein</fullName>
    </submittedName>
</protein>
<evidence type="ECO:0000313" key="2">
    <source>
        <dbReference type="Proteomes" id="UP001208771"/>
    </source>
</evidence>
<dbReference type="AlphaFoldDB" id="A0AAE3SVM4"/>